<evidence type="ECO:0000256" key="1">
    <source>
        <dbReference type="ARBA" id="ARBA00022741"/>
    </source>
</evidence>
<dbReference type="InterPro" id="IPR035570">
    <property type="entry name" value="UPF0234_N"/>
</dbReference>
<dbReference type="EMBL" id="CP036455">
    <property type="protein sequence ID" value="QBI56004.1"/>
    <property type="molecule type" value="Genomic_DNA"/>
</dbReference>
<dbReference type="Gene3D" id="3.30.70.990">
    <property type="entry name" value="YajQ-like, domain 2"/>
    <property type="match status" value="1"/>
</dbReference>
<keyword evidence="5" id="KW-1185">Reference proteome</keyword>
<dbReference type="RefSeq" id="WP_131100577.1">
    <property type="nucleotide sequence ID" value="NZ_CP036455.1"/>
</dbReference>
<reference evidence="4 5" key="1">
    <citation type="submission" date="2019-02" db="EMBL/GenBank/DDBJ databases">
        <authorList>
            <person name="Khodamoradi S."/>
            <person name="Hahnke R.L."/>
            <person name="Kaempfer P."/>
            <person name="Schumann P."/>
            <person name="Rohde M."/>
            <person name="Steinert M."/>
            <person name="Luzhetskyy A."/>
            <person name="Wink J."/>
            <person name="Ruckert C."/>
        </authorList>
    </citation>
    <scope>NUCLEOTIDE SEQUENCE [LARGE SCALE GENOMIC DNA]</scope>
    <source>
        <strain evidence="4 5">M2</strain>
    </source>
</reference>
<gene>
    <name evidence="4" type="ORF">EKD16_21245</name>
</gene>
<comment type="function">
    <text evidence="3">Nucleotide-binding protein.</text>
</comment>
<dbReference type="GO" id="GO:0000166">
    <property type="term" value="F:nucleotide binding"/>
    <property type="evidence" value="ECO:0007669"/>
    <property type="project" value="UniProtKB-UniRule"/>
</dbReference>
<dbReference type="CDD" id="cd11740">
    <property type="entry name" value="YajQ_like"/>
    <property type="match status" value="1"/>
</dbReference>
<sequence>MAAESSFDVVSKLDRQEVDNALNQAAKELSQRFDFKGTGATVTWSGEQGVEIRANSDERVKAALDVFREKLIKRGVSLKVLDIDDQEPKASGKEYRMPIPLKEGISTEDGKKISKIIRDEGPKGVKAQIQGDELRVSAKKKDDLQAVQTLLKEKDLDIALQFTNYR</sequence>
<keyword evidence="1 3" id="KW-0547">Nucleotide-binding</keyword>
<dbReference type="KEGG" id="strr:EKD16_21245"/>
<dbReference type="HAMAP" id="MF_00632">
    <property type="entry name" value="UPF0234"/>
    <property type="match status" value="1"/>
</dbReference>
<accession>A0A4P6Q9P1</accession>
<dbReference type="Pfam" id="PF04461">
    <property type="entry name" value="YajQ"/>
    <property type="match status" value="1"/>
</dbReference>
<dbReference type="AlphaFoldDB" id="A0A4P6Q9P1"/>
<comment type="similarity">
    <text evidence="2 3">Belongs to the YajQ family.</text>
</comment>
<dbReference type="SUPFAM" id="SSF89963">
    <property type="entry name" value="YajQ-like"/>
    <property type="match status" value="2"/>
</dbReference>
<dbReference type="PANTHER" id="PTHR30476:SF0">
    <property type="entry name" value="UPF0234 PROTEIN YAJQ"/>
    <property type="match status" value="1"/>
</dbReference>
<dbReference type="Gene3D" id="3.30.70.860">
    <property type="match status" value="1"/>
</dbReference>
<proteinExistence type="inferred from homology"/>
<dbReference type="Proteomes" id="UP000292235">
    <property type="component" value="Chromosome"/>
</dbReference>
<dbReference type="InterPro" id="IPR007551">
    <property type="entry name" value="YajQ/Smlt4090-like"/>
</dbReference>
<dbReference type="OrthoDB" id="9801447at2"/>
<dbReference type="FunFam" id="3.30.70.860:FF:000004">
    <property type="entry name" value="UPF0234 protein AWC22_11905"/>
    <property type="match status" value="1"/>
</dbReference>
<dbReference type="InterPro" id="IPR035571">
    <property type="entry name" value="UPF0234-like_C"/>
</dbReference>
<evidence type="ECO:0000256" key="2">
    <source>
        <dbReference type="ARBA" id="ARBA00093450"/>
    </source>
</evidence>
<evidence type="ECO:0000313" key="4">
    <source>
        <dbReference type="EMBL" id="QBI56004.1"/>
    </source>
</evidence>
<evidence type="ECO:0000313" key="5">
    <source>
        <dbReference type="Proteomes" id="UP000292235"/>
    </source>
</evidence>
<organism evidence="4 5">
    <name type="scientific">Streptomonospora litoralis</name>
    <dbReference type="NCBI Taxonomy" id="2498135"/>
    <lineage>
        <taxon>Bacteria</taxon>
        <taxon>Bacillati</taxon>
        <taxon>Actinomycetota</taxon>
        <taxon>Actinomycetes</taxon>
        <taxon>Streptosporangiales</taxon>
        <taxon>Nocardiopsidaceae</taxon>
        <taxon>Streptomonospora</taxon>
    </lineage>
</organism>
<protein>
    <recommendedName>
        <fullName evidence="3">Nucleotide-binding protein EKD16_21245</fullName>
    </recommendedName>
</protein>
<name>A0A4P6Q9P1_9ACTN</name>
<dbReference type="GO" id="GO:0005829">
    <property type="term" value="C:cytosol"/>
    <property type="evidence" value="ECO:0007669"/>
    <property type="project" value="TreeGrafter"/>
</dbReference>
<dbReference type="PANTHER" id="PTHR30476">
    <property type="entry name" value="UPF0234 PROTEIN YAJQ"/>
    <property type="match status" value="1"/>
</dbReference>
<dbReference type="InterPro" id="IPR036183">
    <property type="entry name" value="YajQ-like_sf"/>
</dbReference>
<dbReference type="NCBIfam" id="NF003819">
    <property type="entry name" value="PRK05412.1"/>
    <property type="match status" value="1"/>
</dbReference>
<evidence type="ECO:0000256" key="3">
    <source>
        <dbReference type="HAMAP-Rule" id="MF_00632"/>
    </source>
</evidence>